<dbReference type="PROSITE" id="PS51352">
    <property type="entry name" value="THIOREDOXIN_2"/>
    <property type="match status" value="1"/>
</dbReference>
<dbReference type="SUPFAM" id="SSF52833">
    <property type="entry name" value="Thioredoxin-like"/>
    <property type="match status" value="1"/>
</dbReference>
<dbReference type="PANTHER" id="PTHR42852">
    <property type="entry name" value="THIOL:DISULFIDE INTERCHANGE PROTEIN DSBE"/>
    <property type="match status" value="1"/>
</dbReference>
<dbReference type="CDD" id="cd02966">
    <property type="entry name" value="TlpA_like_family"/>
    <property type="match status" value="1"/>
</dbReference>
<evidence type="ECO:0000256" key="1">
    <source>
        <dbReference type="ARBA" id="ARBA00004196"/>
    </source>
</evidence>
<dbReference type="EMBL" id="FPJE01000018">
    <property type="protein sequence ID" value="SFW66322.1"/>
    <property type="molecule type" value="Genomic_DNA"/>
</dbReference>
<evidence type="ECO:0000313" key="7">
    <source>
        <dbReference type="Proteomes" id="UP000182248"/>
    </source>
</evidence>
<dbReference type="GO" id="GO:0017004">
    <property type="term" value="P:cytochrome complex assembly"/>
    <property type="evidence" value="ECO:0007669"/>
    <property type="project" value="UniProtKB-KW"/>
</dbReference>
<feature type="domain" description="Thioredoxin" evidence="5">
    <location>
        <begin position="277"/>
        <end position="422"/>
    </location>
</feature>
<name>A0A1K1R287_9FLAO</name>
<comment type="subcellular location">
    <subcellularLocation>
        <location evidence="1">Cell envelope</location>
    </subcellularLocation>
</comment>
<keyword evidence="6" id="KW-0413">Isomerase</keyword>
<dbReference type="AlphaFoldDB" id="A0A1K1R287"/>
<dbReference type="Proteomes" id="UP000182248">
    <property type="component" value="Unassembled WGS sequence"/>
</dbReference>
<dbReference type="InterPro" id="IPR013766">
    <property type="entry name" value="Thioredoxin_domain"/>
</dbReference>
<dbReference type="InterPro" id="IPR012336">
    <property type="entry name" value="Thioredoxin-like_fold"/>
</dbReference>
<dbReference type="GO" id="GO:0030313">
    <property type="term" value="C:cell envelope"/>
    <property type="evidence" value="ECO:0007669"/>
    <property type="project" value="UniProtKB-SubCell"/>
</dbReference>
<evidence type="ECO:0000256" key="4">
    <source>
        <dbReference type="ARBA" id="ARBA00023284"/>
    </source>
</evidence>
<reference evidence="6 7" key="1">
    <citation type="submission" date="2016-11" db="EMBL/GenBank/DDBJ databases">
        <authorList>
            <person name="Jaros S."/>
            <person name="Januszkiewicz K."/>
            <person name="Wedrychowicz H."/>
        </authorList>
    </citation>
    <scope>NUCLEOTIDE SEQUENCE [LARGE SCALE GENOMIC DNA]</scope>
    <source>
        <strain evidence="6 7">CGMCC 1.12145</strain>
    </source>
</reference>
<dbReference type="Pfam" id="PF14289">
    <property type="entry name" value="DUF4369"/>
    <property type="match status" value="1"/>
</dbReference>
<evidence type="ECO:0000259" key="5">
    <source>
        <dbReference type="PROSITE" id="PS51352"/>
    </source>
</evidence>
<dbReference type="InterPro" id="IPR025380">
    <property type="entry name" value="DUF4369"/>
</dbReference>
<dbReference type="STRING" id="1150368.SAMN02927921_03107"/>
<proteinExistence type="predicted"/>
<keyword evidence="2" id="KW-0201">Cytochrome c-type biogenesis</keyword>
<gene>
    <name evidence="6" type="ORF">SAMN02927921_03107</name>
</gene>
<dbReference type="Pfam" id="PF13905">
    <property type="entry name" value="Thioredoxin_8"/>
    <property type="match status" value="1"/>
</dbReference>
<dbReference type="InterPro" id="IPR036249">
    <property type="entry name" value="Thioredoxin-like_sf"/>
</dbReference>
<accession>A0A1K1R287</accession>
<evidence type="ECO:0000256" key="2">
    <source>
        <dbReference type="ARBA" id="ARBA00022748"/>
    </source>
</evidence>
<organism evidence="6 7">
    <name type="scientific">Sinomicrobium oceani</name>
    <dbReference type="NCBI Taxonomy" id="1150368"/>
    <lineage>
        <taxon>Bacteria</taxon>
        <taxon>Pseudomonadati</taxon>
        <taxon>Bacteroidota</taxon>
        <taxon>Flavobacteriia</taxon>
        <taxon>Flavobacteriales</taxon>
        <taxon>Flavobacteriaceae</taxon>
        <taxon>Sinomicrobium</taxon>
    </lineage>
</organism>
<keyword evidence="4" id="KW-0676">Redox-active center</keyword>
<dbReference type="PANTHER" id="PTHR42852:SF6">
    <property type="entry name" value="THIOL:DISULFIDE INTERCHANGE PROTEIN DSBE"/>
    <property type="match status" value="1"/>
</dbReference>
<keyword evidence="3" id="KW-1015">Disulfide bond</keyword>
<evidence type="ECO:0000313" key="6">
    <source>
        <dbReference type="EMBL" id="SFW66322.1"/>
    </source>
</evidence>
<dbReference type="GO" id="GO:0016853">
    <property type="term" value="F:isomerase activity"/>
    <property type="evidence" value="ECO:0007669"/>
    <property type="project" value="UniProtKB-KW"/>
</dbReference>
<keyword evidence="7" id="KW-1185">Reference proteome</keyword>
<evidence type="ECO:0000256" key="3">
    <source>
        <dbReference type="ARBA" id="ARBA00023157"/>
    </source>
</evidence>
<protein>
    <submittedName>
        <fullName evidence="6">Thiol-disulfide isomerase or thioredoxin</fullName>
    </submittedName>
</protein>
<dbReference type="Gene3D" id="3.40.30.10">
    <property type="entry name" value="Glutaredoxin"/>
    <property type="match status" value="1"/>
</dbReference>
<dbReference type="InterPro" id="IPR050553">
    <property type="entry name" value="Thioredoxin_ResA/DsbE_sf"/>
</dbReference>
<sequence length="422" mass="48071">MFSGDFNLVRFFAGLLPDNRVLYRIFLIYCRMKHLFLYAIYALSCCMIGAQEGKPEGEFILYGVFNGSGTRAISISYFDRNAVWVEDTAKIADGTFEFRGSVIRPTLVTIQGNTLSGSVDDPDRTILFIEPGAMRVRVTEHDFKNAVTEGSKSQALLDTLNVRRKDVEALRKPVAKAYAQIKSVYAKGDTSVTVTEKMESLRRQLLPFQDRLKTIDLNFVETYSDAFVSAYVLGYYTGKISRDSLAYYYNRLSDVAKNNKYGRDIRKALVADEQPVAMPGSVAPKIGMRDIDGQWVSLESFRSEKYVLLDFWASWCIPCVRMNPQLKKVYETYKDRGLEIVSLSLDHNRDAWENEIRKSSLNAWTHILIGFRGDAFDEFRKHYGLTTIPLYILIDKEGTIVGRYDSITEDGALLQKLGEIFE</sequence>